<feature type="domain" description="Type II secretion system protein GspF" evidence="7">
    <location>
        <begin position="174"/>
        <end position="299"/>
    </location>
</feature>
<feature type="transmembrane region" description="Helical" evidence="6">
    <location>
        <begin position="138"/>
        <end position="157"/>
    </location>
</feature>
<evidence type="ECO:0000256" key="5">
    <source>
        <dbReference type="ARBA" id="ARBA00023136"/>
    </source>
</evidence>
<keyword evidence="9" id="KW-1185">Reference proteome</keyword>
<evidence type="ECO:0000256" key="4">
    <source>
        <dbReference type="ARBA" id="ARBA00022989"/>
    </source>
</evidence>
<dbReference type="PANTHER" id="PTHR35007:SF1">
    <property type="entry name" value="PILUS ASSEMBLY PROTEIN"/>
    <property type="match status" value="1"/>
</dbReference>
<feature type="transmembrane region" description="Helical" evidence="6">
    <location>
        <begin position="114"/>
        <end position="132"/>
    </location>
</feature>
<gene>
    <name evidence="8" type="ORF">ISU07_11485</name>
</gene>
<comment type="subcellular location">
    <subcellularLocation>
        <location evidence="1">Cell membrane</location>
        <topology evidence="1">Multi-pass membrane protein</topology>
    </subcellularLocation>
</comment>
<keyword evidence="5 6" id="KW-0472">Membrane</keyword>
<reference evidence="8" key="1">
    <citation type="submission" date="2020-11" db="EMBL/GenBank/DDBJ databases">
        <title>Nocardioides sp. nov., isolated from Soil of Cynanchum wilfordii Hemsley rhizosphere.</title>
        <authorList>
            <person name="Lee J.-S."/>
            <person name="Suh M.K."/>
            <person name="Kim J.-S."/>
        </authorList>
    </citation>
    <scope>NUCLEOTIDE SEQUENCE</scope>
    <source>
        <strain evidence="8">KCTC 19275</strain>
    </source>
</reference>
<keyword evidence="4 6" id="KW-1133">Transmembrane helix</keyword>
<protein>
    <submittedName>
        <fullName evidence="8">Type II secretion system F family protein</fullName>
    </submittedName>
</protein>
<evidence type="ECO:0000256" key="1">
    <source>
        <dbReference type="ARBA" id="ARBA00004651"/>
    </source>
</evidence>
<feature type="transmembrane region" description="Helical" evidence="6">
    <location>
        <begin position="24"/>
        <end position="47"/>
    </location>
</feature>
<comment type="caution">
    <text evidence="8">The sequence shown here is derived from an EMBL/GenBank/DDBJ whole genome shotgun (WGS) entry which is preliminary data.</text>
</comment>
<evidence type="ECO:0000256" key="3">
    <source>
        <dbReference type="ARBA" id="ARBA00022692"/>
    </source>
</evidence>
<keyword evidence="2" id="KW-1003">Cell membrane</keyword>
<dbReference type="EMBL" id="JADKPN010000006">
    <property type="protein sequence ID" value="MBF4763748.1"/>
    <property type="molecule type" value="Genomic_DNA"/>
</dbReference>
<organism evidence="8 9">
    <name type="scientific">Nocardioides islandensis</name>
    <dbReference type="NCBI Taxonomy" id="433663"/>
    <lineage>
        <taxon>Bacteria</taxon>
        <taxon>Bacillati</taxon>
        <taxon>Actinomycetota</taxon>
        <taxon>Actinomycetes</taxon>
        <taxon>Propionibacteriales</taxon>
        <taxon>Nocardioidaceae</taxon>
        <taxon>Nocardioides</taxon>
    </lineage>
</organism>
<evidence type="ECO:0000313" key="9">
    <source>
        <dbReference type="Proteomes" id="UP000640489"/>
    </source>
</evidence>
<feature type="transmembrane region" description="Helical" evidence="6">
    <location>
        <begin position="314"/>
        <end position="333"/>
    </location>
</feature>
<dbReference type="Gene3D" id="1.20.81.30">
    <property type="entry name" value="Type II secretion system (T2SS), domain F"/>
    <property type="match status" value="1"/>
</dbReference>
<dbReference type="InterPro" id="IPR018076">
    <property type="entry name" value="T2SS_GspF_dom"/>
</dbReference>
<dbReference type="Pfam" id="PF00482">
    <property type="entry name" value="T2SSF"/>
    <property type="match status" value="1"/>
</dbReference>
<evidence type="ECO:0000313" key="8">
    <source>
        <dbReference type="EMBL" id="MBF4763748.1"/>
    </source>
</evidence>
<proteinExistence type="predicted"/>
<dbReference type="GO" id="GO:0005886">
    <property type="term" value="C:plasma membrane"/>
    <property type="evidence" value="ECO:0007669"/>
    <property type="project" value="UniProtKB-SubCell"/>
</dbReference>
<evidence type="ECO:0000259" key="7">
    <source>
        <dbReference type="Pfam" id="PF00482"/>
    </source>
</evidence>
<accession>A0A930VF13</accession>
<name>A0A930VF13_9ACTN</name>
<dbReference type="PANTHER" id="PTHR35007">
    <property type="entry name" value="INTEGRAL MEMBRANE PROTEIN-RELATED"/>
    <property type="match status" value="1"/>
</dbReference>
<dbReference type="RefSeq" id="WP_194706943.1">
    <property type="nucleotide sequence ID" value="NZ_JADKPN010000006.1"/>
</dbReference>
<evidence type="ECO:0000256" key="2">
    <source>
        <dbReference type="ARBA" id="ARBA00022475"/>
    </source>
</evidence>
<sequence>MTLQLTTHVTAHLSAWAITDMPGWALYAGLGALGLGLLGVLTMAIPYEREMTAEERVSRYTQGVNPGLVSARPDDQLATAKSAAANVLRRNKGLEMRIAARLESAGSQLNASEWLLVHTGIMLAAGFLGTLIGGGSLGIGLLFLAFGAIGPWFYLGFRRRRRFKAFASHLPDTLQLMSGSLSAGLSLAQSVDTIVNEGVEPIASEFRRVLVETRLGVGLEVALQGVAERFQSKDFEWVVMAINIQRRVGGNLAELLDTVAGTIREREYMRRQVAALAAEGKLSAYVLGGLPPGFLVYLMLTKGDYVNVMFTRPLGLLMLGGAAVILSVGAFWMSRIIKVEV</sequence>
<feature type="transmembrane region" description="Helical" evidence="6">
    <location>
        <begin position="273"/>
        <end position="294"/>
    </location>
</feature>
<evidence type="ECO:0000256" key="6">
    <source>
        <dbReference type="SAM" id="Phobius"/>
    </source>
</evidence>
<dbReference type="Proteomes" id="UP000640489">
    <property type="component" value="Unassembled WGS sequence"/>
</dbReference>
<dbReference type="AlphaFoldDB" id="A0A930VF13"/>
<dbReference type="InterPro" id="IPR042094">
    <property type="entry name" value="T2SS_GspF_sf"/>
</dbReference>
<keyword evidence="3 6" id="KW-0812">Transmembrane</keyword>